<dbReference type="RefSeq" id="WP_081534446.1">
    <property type="nucleotide sequence ID" value="NZ_CP027644.1"/>
</dbReference>
<evidence type="ECO:0000313" key="7">
    <source>
        <dbReference type="Proteomes" id="UP000218139"/>
    </source>
</evidence>
<reference evidence="1 5" key="2">
    <citation type="submission" date="2017-03" db="EMBL/GenBank/DDBJ databases">
        <title>Phylogenomics and comparative genomics of Lactobacillus salivarius, a mammalian gut commensal.</title>
        <authorList>
            <person name="Harris H.M."/>
        </authorList>
    </citation>
    <scope>NUCLEOTIDE SEQUENCE [LARGE SCALE GENOMIC DNA]</scope>
    <source>
        <strain evidence="1 5">JCM 1047</strain>
    </source>
</reference>
<dbReference type="EMBL" id="NBEF01000017">
    <property type="protein sequence ID" value="OQQ90566.1"/>
    <property type="molecule type" value="Genomic_DNA"/>
</dbReference>
<dbReference type="Proteomes" id="UP000196255">
    <property type="component" value="Unassembled WGS sequence"/>
</dbReference>
<evidence type="ECO:0000313" key="1">
    <source>
        <dbReference type="EMBL" id="OQQ90566.1"/>
    </source>
</evidence>
<reference evidence="2" key="4">
    <citation type="journal article" date="2018" name="BMC Genomics">
        <title>Whole genome sequencing and function prediction of 133 gut anaerobes isolated from chicken caecum in pure cultures.</title>
        <authorList>
            <person name="Medvecky M."/>
            <person name="Cejkova D."/>
            <person name="Polansky O."/>
            <person name="Karasova D."/>
            <person name="Kubasova T."/>
            <person name="Cizek A."/>
            <person name="Rychlik I."/>
        </authorList>
    </citation>
    <scope>NUCLEOTIDE SEQUENCE</scope>
    <source>
        <strain evidence="2">An84</strain>
    </source>
</reference>
<dbReference type="Pfam" id="PF07927">
    <property type="entry name" value="HicA_toxin"/>
    <property type="match status" value="1"/>
</dbReference>
<comment type="caution">
    <text evidence="1">The sequence shown here is derived from an EMBL/GenBank/DDBJ whole genome shotgun (WGS) entry which is preliminary data.</text>
</comment>
<reference evidence="3 7" key="1">
    <citation type="submission" date="2016-05" db="EMBL/GenBank/DDBJ databases">
        <authorList>
            <person name="Lee J.-Y."/>
            <person name="Kim E.B."/>
            <person name="Choi Y.-J."/>
        </authorList>
    </citation>
    <scope>NUCLEOTIDE SEQUENCE [LARGE SCALE GENOMIC DNA]</scope>
    <source>
        <strain evidence="3 7">KLA006</strain>
    </source>
</reference>
<evidence type="ECO:0000313" key="4">
    <source>
        <dbReference type="EMBL" id="PWG53176.1"/>
    </source>
</evidence>
<protein>
    <submittedName>
        <fullName evidence="1">Toxin HicA</fullName>
    </submittedName>
    <submittedName>
        <fullName evidence="4">Type II toxin-antitoxin system HicA family toxin</fullName>
    </submittedName>
</protein>
<evidence type="ECO:0000313" key="2">
    <source>
        <dbReference type="EMBL" id="OUN19040.1"/>
    </source>
</evidence>
<dbReference type="EMBL" id="LXZO01000029">
    <property type="protein sequence ID" value="PAY49767.1"/>
    <property type="molecule type" value="Genomic_DNA"/>
</dbReference>
<reference evidence="4 8" key="5">
    <citation type="submission" date="2018-05" db="EMBL/GenBank/DDBJ databases">
        <title>Lactobacillus salivarius genome sequencing and assembly.</title>
        <authorList>
            <person name="Audisio C."/>
            <person name="Albarracin L."/>
            <person name="Torres M.J."/>
            <person name="Hebert E.M."/>
            <person name="Saavedra L."/>
        </authorList>
    </citation>
    <scope>NUCLEOTIDE SEQUENCE [LARGE SCALE GENOMIC DNA]</scope>
    <source>
        <strain evidence="4 8">A3iob</strain>
    </source>
</reference>
<dbReference type="InterPro" id="IPR012933">
    <property type="entry name" value="HicA_mRNA_interferase"/>
</dbReference>
<evidence type="ECO:0000313" key="6">
    <source>
        <dbReference type="Proteomes" id="UP000196255"/>
    </source>
</evidence>
<evidence type="ECO:0000313" key="5">
    <source>
        <dbReference type="Proteomes" id="UP000192575"/>
    </source>
</evidence>
<dbReference type="Proteomes" id="UP000218139">
    <property type="component" value="Unassembled WGS sequence"/>
</dbReference>
<sequence length="85" mass="9822">MGKKDKLLAKLLSKPKDFTFNELETLLEYLGFYLDNVGKTSGSRVRFVNDELRIVIKLHKPHHQKVLLPYQIKEVISKLEKGGII</sequence>
<dbReference type="AlphaFoldDB" id="A0A1V9RC25"/>
<accession>A0A1V9RC25</accession>
<proteinExistence type="predicted"/>
<dbReference type="GO" id="GO:0003729">
    <property type="term" value="F:mRNA binding"/>
    <property type="evidence" value="ECO:0007669"/>
    <property type="project" value="InterPro"/>
</dbReference>
<name>A0A1V9RC25_9LACO</name>
<dbReference type="EMBL" id="QFAS01000005">
    <property type="protein sequence ID" value="PWG53176.1"/>
    <property type="molecule type" value="Genomic_DNA"/>
</dbReference>
<evidence type="ECO:0000313" key="8">
    <source>
        <dbReference type="Proteomes" id="UP000245607"/>
    </source>
</evidence>
<gene>
    <name evidence="3" type="ORF">A8C52_11870</name>
    <name evidence="2" type="ORF">B5G36_03385</name>
    <name evidence="1" type="ORF">B6U56_04585</name>
    <name evidence="4" type="ORF">DB362_04460</name>
</gene>
<dbReference type="EMBL" id="NFHF01000005">
    <property type="protein sequence ID" value="OUN19040.1"/>
    <property type="molecule type" value="Genomic_DNA"/>
</dbReference>
<reference evidence="6" key="3">
    <citation type="submission" date="2017-04" db="EMBL/GenBank/DDBJ databases">
        <title>Function of individual gut microbiota members based on whole genome sequencing of pure cultures obtained from chicken caecum.</title>
        <authorList>
            <person name="Medvecky M."/>
            <person name="Cejkova D."/>
            <person name="Polansky O."/>
            <person name="Karasova D."/>
            <person name="Kubasova T."/>
            <person name="Cizek A."/>
            <person name="Rychlik I."/>
        </authorList>
    </citation>
    <scope>NUCLEOTIDE SEQUENCE [LARGE SCALE GENOMIC DNA]</scope>
    <source>
        <strain evidence="6">An84</strain>
    </source>
</reference>
<organism evidence="1 5">
    <name type="scientific">Ligilactobacillus salivarius</name>
    <dbReference type="NCBI Taxonomy" id="1624"/>
    <lineage>
        <taxon>Bacteria</taxon>
        <taxon>Bacillati</taxon>
        <taxon>Bacillota</taxon>
        <taxon>Bacilli</taxon>
        <taxon>Lactobacillales</taxon>
        <taxon>Lactobacillaceae</taxon>
        <taxon>Ligilactobacillus</taxon>
    </lineage>
</organism>
<dbReference type="Proteomes" id="UP000245607">
    <property type="component" value="Unassembled WGS sequence"/>
</dbReference>
<dbReference type="Proteomes" id="UP000192575">
    <property type="component" value="Unassembled WGS sequence"/>
</dbReference>
<evidence type="ECO:0000313" key="3">
    <source>
        <dbReference type="EMBL" id="PAY49767.1"/>
    </source>
</evidence>